<evidence type="ECO:0000313" key="4">
    <source>
        <dbReference type="Proteomes" id="UP000734343"/>
    </source>
</evidence>
<reference evidence="3 4" key="1">
    <citation type="submission" date="2021-03" db="EMBL/GenBank/DDBJ databases">
        <title>Five novel Rahnella species.</title>
        <authorList>
            <person name="Brady C."/>
            <person name="Asselin J."/>
            <person name="Beer S."/>
            <person name="Bruberg M.B."/>
            <person name="Crampton B."/>
            <person name="Venter S."/>
            <person name="Arnold D."/>
            <person name="Denman S."/>
        </authorList>
    </citation>
    <scope>NUCLEOTIDE SEQUENCE [LARGE SCALE GENOMIC DNA]</scope>
    <source>
        <strain evidence="3 4">H11b</strain>
    </source>
</reference>
<dbReference type="RefSeq" id="WP_217172164.1">
    <property type="nucleotide sequence ID" value="NZ_CP126169.1"/>
</dbReference>
<dbReference type="InterPro" id="IPR018046">
    <property type="entry name" value="Pili_assmbl_chaperone_CS"/>
</dbReference>
<evidence type="ECO:0000313" key="3">
    <source>
        <dbReference type="EMBL" id="MBU9854534.1"/>
    </source>
</evidence>
<dbReference type="Pfam" id="PF00345">
    <property type="entry name" value="PapD_N"/>
    <property type="match status" value="1"/>
</dbReference>
<keyword evidence="4" id="KW-1185">Reference proteome</keyword>
<dbReference type="PANTHER" id="PTHR30251">
    <property type="entry name" value="PILUS ASSEMBLY CHAPERONE"/>
    <property type="match status" value="1"/>
</dbReference>
<organism evidence="3 4">
    <name type="scientific">Rahnella bonaserana</name>
    <dbReference type="NCBI Taxonomy" id="2816248"/>
    <lineage>
        <taxon>Bacteria</taxon>
        <taxon>Pseudomonadati</taxon>
        <taxon>Pseudomonadota</taxon>
        <taxon>Gammaproteobacteria</taxon>
        <taxon>Enterobacterales</taxon>
        <taxon>Yersiniaceae</taxon>
        <taxon>Rahnella</taxon>
    </lineage>
</organism>
<gene>
    <name evidence="3" type="ORF">J1778_04455</name>
</gene>
<sequence>MLKTTSYLIKLAIVFLLSIQSSYAGGIVIERTRVIYDADKKEAALPLTNNSDSKPFLIQSWIDTGDSKSRGPFVVTPPLFRLNAKQENTLRISYTGGELPKDKESVFYINIRAIPSAPKNNKSELTLVIKSRIKLFYRPEGLTGRVGEAYKSLIFSRVQNELRITNPSAYYIVFSSLSVGGVSLKDTDMIAPGSQLTVKLPENVKGNVIRWGAINDYGGSSAIAERTL</sequence>
<name>A0ABS6LQZ0_9GAMM</name>
<evidence type="ECO:0000259" key="2">
    <source>
        <dbReference type="Pfam" id="PF02753"/>
    </source>
</evidence>
<dbReference type="EMBL" id="JAFMOW010000053">
    <property type="protein sequence ID" value="MBU9854534.1"/>
    <property type="molecule type" value="Genomic_DNA"/>
</dbReference>
<dbReference type="Pfam" id="PF02753">
    <property type="entry name" value="PapD_C"/>
    <property type="match status" value="1"/>
</dbReference>
<dbReference type="PANTHER" id="PTHR30251:SF11">
    <property type="entry name" value="CHAPERONE PROTEIN FIMC-RELATED"/>
    <property type="match status" value="1"/>
</dbReference>
<accession>A0ABS6LQZ0</accession>
<dbReference type="InterPro" id="IPR016147">
    <property type="entry name" value="Pili_assmbl_chaperone_N"/>
</dbReference>
<dbReference type="InterPro" id="IPR016148">
    <property type="entry name" value="Pili_assmbl_chaperone_C"/>
</dbReference>
<feature type="domain" description="Pili assembly chaperone C-terminal" evidence="2">
    <location>
        <begin position="164"/>
        <end position="221"/>
    </location>
</feature>
<protein>
    <submittedName>
        <fullName evidence="3">Molecular chaperone</fullName>
    </submittedName>
</protein>
<dbReference type="InterPro" id="IPR050643">
    <property type="entry name" value="Periplasmic_pilus_chap"/>
</dbReference>
<dbReference type="PROSITE" id="PS00635">
    <property type="entry name" value="PILI_CHAPERONE"/>
    <property type="match status" value="1"/>
</dbReference>
<feature type="domain" description="Pili assembly chaperone N-terminal" evidence="1">
    <location>
        <begin position="26"/>
        <end position="142"/>
    </location>
</feature>
<proteinExistence type="predicted"/>
<evidence type="ECO:0000259" key="1">
    <source>
        <dbReference type="Pfam" id="PF00345"/>
    </source>
</evidence>
<comment type="caution">
    <text evidence="3">The sequence shown here is derived from an EMBL/GenBank/DDBJ whole genome shotgun (WGS) entry which is preliminary data.</text>
</comment>
<dbReference type="Proteomes" id="UP000734343">
    <property type="component" value="Unassembled WGS sequence"/>
</dbReference>